<evidence type="ECO:0000313" key="1">
    <source>
        <dbReference type="EMBL" id="GGD30625.1"/>
    </source>
</evidence>
<sequence length="123" mass="13253">MFADQSTAAAMPIRGTRSARRYPAERIEGALRALASGHGQIVIHREVPWASITFAGARHTLSLAFSGTAALEAGERMIAELPDHEFVIPGQLVADAQVLSVDHAMLPEPVMRVEVELLLLDEG</sequence>
<accession>A0A917DEM1</accession>
<organism evidence="1 2">
    <name type="scientific">Croceicoccus pelagius</name>
    <dbReference type="NCBI Taxonomy" id="1703341"/>
    <lineage>
        <taxon>Bacteria</taxon>
        <taxon>Pseudomonadati</taxon>
        <taxon>Pseudomonadota</taxon>
        <taxon>Alphaproteobacteria</taxon>
        <taxon>Sphingomonadales</taxon>
        <taxon>Erythrobacteraceae</taxon>
        <taxon>Croceicoccus</taxon>
    </lineage>
</organism>
<reference evidence="1 2" key="1">
    <citation type="journal article" date="2014" name="Int. J. Syst. Evol. Microbiol.">
        <title>Complete genome sequence of Corynebacterium casei LMG S-19264T (=DSM 44701T), isolated from a smear-ripened cheese.</title>
        <authorList>
            <consortium name="US DOE Joint Genome Institute (JGI-PGF)"/>
            <person name="Walter F."/>
            <person name="Albersmeier A."/>
            <person name="Kalinowski J."/>
            <person name="Ruckert C."/>
        </authorList>
    </citation>
    <scope>NUCLEOTIDE SEQUENCE [LARGE SCALE GENOMIC DNA]</scope>
    <source>
        <strain evidence="1 2">CGMCC 1.15358</strain>
    </source>
</reference>
<name>A0A917DEM1_9SPHN</name>
<evidence type="ECO:0000313" key="2">
    <source>
        <dbReference type="Proteomes" id="UP000598997"/>
    </source>
</evidence>
<dbReference type="EMBL" id="BMIO01000001">
    <property type="protein sequence ID" value="GGD30625.1"/>
    <property type="molecule type" value="Genomic_DNA"/>
</dbReference>
<gene>
    <name evidence="1" type="ORF">GCM10010989_00950</name>
</gene>
<dbReference type="AlphaFoldDB" id="A0A917DEM1"/>
<dbReference type="Proteomes" id="UP000598997">
    <property type="component" value="Unassembled WGS sequence"/>
</dbReference>
<keyword evidence="2" id="KW-1185">Reference proteome</keyword>
<protein>
    <submittedName>
        <fullName evidence="1">Uncharacterized protein</fullName>
    </submittedName>
</protein>
<comment type="caution">
    <text evidence="1">The sequence shown here is derived from an EMBL/GenBank/DDBJ whole genome shotgun (WGS) entry which is preliminary data.</text>
</comment>
<proteinExistence type="predicted"/>